<feature type="compositionally biased region" description="Basic and acidic residues" evidence="1">
    <location>
        <begin position="10"/>
        <end position="20"/>
    </location>
</feature>
<dbReference type="AlphaFoldDB" id="A0A8K1LPT6"/>
<protein>
    <submittedName>
        <fullName evidence="2">Uncharacterized protein</fullName>
    </submittedName>
</protein>
<organism evidence="2 3">
    <name type="scientific">Zosterops borbonicus</name>
    <dbReference type="NCBI Taxonomy" id="364589"/>
    <lineage>
        <taxon>Eukaryota</taxon>
        <taxon>Metazoa</taxon>
        <taxon>Chordata</taxon>
        <taxon>Craniata</taxon>
        <taxon>Vertebrata</taxon>
        <taxon>Euteleostomi</taxon>
        <taxon>Archelosauria</taxon>
        <taxon>Archosauria</taxon>
        <taxon>Dinosauria</taxon>
        <taxon>Saurischia</taxon>
        <taxon>Theropoda</taxon>
        <taxon>Coelurosauria</taxon>
        <taxon>Aves</taxon>
        <taxon>Neognathae</taxon>
        <taxon>Neoaves</taxon>
        <taxon>Telluraves</taxon>
        <taxon>Australaves</taxon>
        <taxon>Passeriformes</taxon>
        <taxon>Sylvioidea</taxon>
        <taxon>Zosteropidae</taxon>
        <taxon>Zosterops</taxon>
    </lineage>
</organism>
<feature type="compositionally biased region" description="Polar residues" evidence="1">
    <location>
        <begin position="54"/>
        <end position="66"/>
    </location>
</feature>
<feature type="region of interest" description="Disordered" evidence="1">
    <location>
        <begin position="43"/>
        <end position="78"/>
    </location>
</feature>
<evidence type="ECO:0000313" key="3">
    <source>
        <dbReference type="Proteomes" id="UP000796761"/>
    </source>
</evidence>
<proteinExistence type="predicted"/>
<comment type="caution">
    <text evidence="2">The sequence shown here is derived from an EMBL/GenBank/DDBJ whole genome shotgun (WGS) entry which is preliminary data.</text>
</comment>
<sequence>MDGLPRRAGSRAEPELDKGESSPSHGFQALFAERDDFLRKIQPWMGCPGELGAEQNQNGESSSSHGFQAPSAKWDDSLRKIQPWMSCPGELGREQSRSRIEQG</sequence>
<feature type="region of interest" description="Disordered" evidence="1">
    <location>
        <begin position="1"/>
        <end position="27"/>
    </location>
</feature>
<feature type="region of interest" description="Disordered" evidence="1">
    <location>
        <begin position="84"/>
        <end position="103"/>
    </location>
</feature>
<dbReference type="EMBL" id="SWJQ01000104">
    <property type="protein sequence ID" value="TRZ22220.1"/>
    <property type="molecule type" value="Genomic_DNA"/>
</dbReference>
<dbReference type="Proteomes" id="UP000796761">
    <property type="component" value="Unassembled WGS sequence"/>
</dbReference>
<gene>
    <name evidence="2" type="ORF">HGM15179_004926</name>
</gene>
<accession>A0A8K1LPT6</accession>
<keyword evidence="3" id="KW-1185">Reference proteome</keyword>
<evidence type="ECO:0000256" key="1">
    <source>
        <dbReference type="SAM" id="MobiDB-lite"/>
    </source>
</evidence>
<feature type="compositionally biased region" description="Basic and acidic residues" evidence="1">
    <location>
        <begin position="91"/>
        <end position="103"/>
    </location>
</feature>
<name>A0A8K1LPT6_9PASS</name>
<reference evidence="2" key="1">
    <citation type="submission" date="2019-04" db="EMBL/GenBank/DDBJ databases">
        <title>Genome assembly of Zosterops borbonicus 15179.</title>
        <authorList>
            <person name="Leroy T."/>
            <person name="Anselmetti Y."/>
            <person name="Tilak M.-K."/>
            <person name="Nabholz B."/>
        </authorList>
    </citation>
    <scope>NUCLEOTIDE SEQUENCE</scope>
    <source>
        <strain evidence="2">HGM_15179</strain>
        <tissue evidence="2">Muscle</tissue>
    </source>
</reference>
<evidence type="ECO:0000313" key="2">
    <source>
        <dbReference type="EMBL" id="TRZ22220.1"/>
    </source>
</evidence>